<dbReference type="Pfam" id="PF02810">
    <property type="entry name" value="SEC-C"/>
    <property type="match status" value="1"/>
</dbReference>
<feature type="repeat" description="TPR" evidence="8">
    <location>
        <begin position="464"/>
        <end position="497"/>
    </location>
</feature>
<comment type="similarity">
    <text evidence="2">Belongs to the glycosyltransferase 41 family. O-GlcNAc transferase subfamily.</text>
</comment>
<dbReference type="PANTHER" id="PTHR44835">
    <property type="entry name" value="UDP-N-ACETYLGLUCOSAMINE--PEPTIDE N-ACETYLGLUCOSAMINYLTRANSFERASE SPINDLY-RELATED"/>
    <property type="match status" value="1"/>
</dbReference>
<dbReference type="InterPro" id="IPR019734">
    <property type="entry name" value="TPR_rpt"/>
</dbReference>
<evidence type="ECO:0000256" key="4">
    <source>
        <dbReference type="ARBA" id="ARBA00022676"/>
    </source>
</evidence>
<feature type="domain" description="O-GlcNAc transferase C-terminal" evidence="9">
    <location>
        <begin position="565"/>
        <end position="721"/>
    </location>
</feature>
<dbReference type="Pfam" id="PF13432">
    <property type="entry name" value="TPR_16"/>
    <property type="match status" value="1"/>
</dbReference>
<dbReference type="Gene3D" id="1.25.40.10">
    <property type="entry name" value="Tetratricopeptide repeat domain"/>
    <property type="match status" value="2"/>
</dbReference>
<dbReference type="SMART" id="SM00028">
    <property type="entry name" value="TPR"/>
    <property type="match status" value="10"/>
</dbReference>
<dbReference type="InterPro" id="IPR011990">
    <property type="entry name" value="TPR-like_helical_dom_sf"/>
</dbReference>
<evidence type="ECO:0000256" key="2">
    <source>
        <dbReference type="ARBA" id="ARBA00005386"/>
    </source>
</evidence>
<keyword evidence="7 8" id="KW-0802">TPR repeat</keyword>
<dbReference type="Pfam" id="PF13181">
    <property type="entry name" value="TPR_8"/>
    <property type="match status" value="3"/>
</dbReference>
<feature type="repeat" description="TPR" evidence="8">
    <location>
        <begin position="430"/>
        <end position="463"/>
    </location>
</feature>
<evidence type="ECO:0000256" key="6">
    <source>
        <dbReference type="ARBA" id="ARBA00022737"/>
    </source>
</evidence>
<feature type="domain" description="O-GlcNAc transferase C-terminal" evidence="9">
    <location>
        <begin position="743"/>
        <end position="921"/>
    </location>
</feature>
<feature type="repeat" description="TPR" evidence="8">
    <location>
        <begin position="77"/>
        <end position="110"/>
    </location>
</feature>
<dbReference type="PANTHER" id="PTHR44835:SF1">
    <property type="entry name" value="PROTEIN O-GLCNAC TRANSFERASE"/>
    <property type="match status" value="1"/>
</dbReference>
<dbReference type="RefSeq" id="WP_173205871.1">
    <property type="nucleotide sequence ID" value="NZ_CP053697.2"/>
</dbReference>
<organism evidence="10 11">
    <name type="scientific">Aquipseudomonas campi</name>
    <dbReference type="NCBI Taxonomy" id="2731681"/>
    <lineage>
        <taxon>Bacteria</taxon>
        <taxon>Pseudomonadati</taxon>
        <taxon>Pseudomonadota</taxon>
        <taxon>Gammaproteobacteria</taxon>
        <taxon>Pseudomonadales</taxon>
        <taxon>Pseudomonadaceae</taxon>
        <taxon>Aquipseudomonas</taxon>
    </lineage>
</organism>
<dbReference type="AlphaFoldDB" id="A0A6M8FDZ5"/>
<accession>A0A6M8FDZ5</accession>
<evidence type="ECO:0000313" key="11">
    <source>
        <dbReference type="Proteomes" id="UP000501379"/>
    </source>
</evidence>
<sequence>MAVDTEWLVEFFRGQARLGFDEGDYTRTRNSCREVLQYVPEDAPSWALLGEAALASRDPVTALRAFDHLVDLEPDNPEHAMKLGQACLQAQDWPAAVTAFNQVLKLQPEHAGANEALALIAQLQERLNILEQLPANQPGRNDPCPCGSGLKYKKCCLEKSSQTLILQRFEQAFAAQEWQQVVSLGEELRGTSPQIRRATALARYQLSQREPAYPLVKAAYREWPDDLELRAALADLELDHDVAKAKRLAEATLSADPRQWRASLVLAAVHSRQGSPAQSEKTLRELLQHNPDCTLAWQRLSNFLRKSMRLDDDLATMGEWTERCPDNADAWCHRGMSAVMMQQFQNGREYLERALQLAPSHHEALCWMGQSYQQEQNPHKALEYLMRGLQLKPDYQAGWNMLGGVYQSVGRQHESEGCFMRALAISPLQALAWNNLANTYLDWRALEEAEKVMHVALELNPGDPSLWNNLGNILSADKRLKEALVAYRKTQELMPGYEPVLINLAGVESHFGNLDRAIALLRQVLDLPGARTNLLFFANYHPDWSGEQVYQLYREVTDRYPARQYFHYDNPRTEKRRLRIGYVSPDFRHHVCAIFIEPLLSHHDHEQVEVFAYSLVRREDAMTERFIGHVDHWRHCVGLSDKAIAERIREDGIDILVDLAGHTGNSRLQVFALKPAPVQISWWMGFAFGTGLEQVDYFLADEQMLPVGCESSFAESLWRMPAPAVAYVPPERMQVEISALPALSNGYITFGSLTRPVRLNYKVIEVWSALLKRVPNSRLLLDSNAFSDESLREHYFALFAEQGIAAERLLIGYTSPATEALAQMDIALDCFPHNSGTTLYESLYMGLPVVSLRDRPSMGRVGALILHGMGRDEWIADTVQEYLDKLVALANDVPALAKIRAGLRDEMLASKLCDAVDFTRRMEETYRQMWQRYCEQGEQ</sequence>
<evidence type="ECO:0000256" key="7">
    <source>
        <dbReference type="ARBA" id="ARBA00022803"/>
    </source>
</evidence>
<dbReference type="Pfam" id="PF14559">
    <property type="entry name" value="TPR_19"/>
    <property type="match status" value="1"/>
</dbReference>
<dbReference type="SUPFAM" id="SSF53756">
    <property type="entry name" value="UDP-Glycosyltransferase/glycogen phosphorylase"/>
    <property type="match status" value="1"/>
</dbReference>
<dbReference type="EC" id="2.4.1.255" evidence="3"/>
<dbReference type="SUPFAM" id="SSF103642">
    <property type="entry name" value="Sec-C motif"/>
    <property type="match status" value="1"/>
</dbReference>
<keyword evidence="5" id="KW-0808">Transferase</keyword>
<protein>
    <recommendedName>
        <fullName evidence="3">protein O-GlcNAc transferase</fullName>
        <ecNumber evidence="3">2.4.1.255</ecNumber>
    </recommendedName>
</protein>
<comment type="pathway">
    <text evidence="1">Protein modification; protein glycosylation.</text>
</comment>
<gene>
    <name evidence="10" type="ORF">HNE05_06625</name>
</gene>
<feature type="repeat" description="TPR" evidence="8">
    <location>
        <begin position="43"/>
        <end position="76"/>
    </location>
</feature>
<reference evidence="10" key="1">
    <citation type="submission" date="2020-07" db="EMBL/GenBank/DDBJ databases">
        <title>Nitrate ammonifying Pseudomonas campi sp. nov. isolated from German agricultural grassland.</title>
        <authorList>
            <person name="Timsy T."/>
            <person name="Ulrich A."/>
            <person name="Spanner T."/>
            <person name="Foesel B."/>
            <person name="Kolb S."/>
            <person name="Horn M.A."/>
            <person name="Behrendt U."/>
        </authorList>
    </citation>
    <scope>NUCLEOTIDE SEQUENCE</scope>
    <source>
        <strain evidence="10">S1-A32-2</strain>
    </source>
</reference>
<dbReference type="InterPro" id="IPR029489">
    <property type="entry name" value="OGT/SEC/SPY_C"/>
</dbReference>
<dbReference type="Gene3D" id="3.40.50.2000">
    <property type="entry name" value="Glycogen Phosphorylase B"/>
    <property type="match status" value="1"/>
</dbReference>
<dbReference type="GO" id="GO:0097363">
    <property type="term" value="F:protein O-acetylglucosaminyltransferase activity"/>
    <property type="evidence" value="ECO:0007669"/>
    <property type="project" value="UniProtKB-EC"/>
</dbReference>
<evidence type="ECO:0000256" key="3">
    <source>
        <dbReference type="ARBA" id="ARBA00011970"/>
    </source>
</evidence>
<dbReference type="InterPro" id="IPR051939">
    <property type="entry name" value="Glycosyltr_41/O-GlcNAc_trsf"/>
</dbReference>
<evidence type="ECO:0000313" key="10">
    <source>
        <dbReference type="EMBL" id="QKE63047.1"/>
    </source>
</evidence>
<dbReference type="KEGG" id="pcam:HNE05_06625"/>
<dbReference type="Pfam" id="PF13844">
    <property type="entry name" value="Glyco_transf_41"/>
    <property type="match status" value="2"/>
</dbReference>
<evidence type="ECO:0000256" key="1">
    <source>
        <dbReference type="ARBA" id="ARBA00004922"/>
    </source>
</evidence>
<feature type="repeat" description="TPR" evidence="8">
    <location>
        <begin position="328"/>
        <end position="361"/>
    </location>
</feature>
<name>A0A6M8FDZ5_9GAMM</name>
<keyword evidence="11" id="KW-1185">Reference proteome</keyword>
<dbReference type="InterPro" id="IPR004027">
    <property type="entry name" value="SEC_C_motif"/>
</dbReference>
<proteinExistence type="inferred from homology"/>
<evidence type="ECO:0000256" key="8">
    <source>
        <dbReference type="PROSITE-ProRule" id="PRU00339"/>
    </source>
</evidence>
<keyword evidence="4" id="KW-0328">Glycosyltransferase</keyword>
<dbReference type="PROSITE" id="PS50005">
    <property type="entry name" value="TPR"/>
    <property type="match status" value="6"/>
</dbReference>
<evidence type="ECO:0000256" key="5">
    <source>
        <dbReference type="ARBA" id="ARBA00022679"/>
    </source>
</evidence>
<keyword evidence="6" id="KW-0677">Repeat</keyword>
<dbReference type="SUPFAM" id="SSF48452">
    <property type="entry name" value="TPR-like"/>
    <property type="match status" value="2"/>
</dbReference>
<evidence type="ECO:0000259" key="9">
    <source>
        <dbReference type="Pfam" id="PF13844"/>
    </source>
</evidence>
<dbReference type="EMBL" id="CP053697">
    <property type="protein sequence ID" value="QKE63047.1"/>
    <property type="molecule type" value="Genomic_DNA"/>
</dbReference>
<dbReference type="Gene3D" id="3.40.50.11380">
    <property type="match status" value="1"/>
</dbReference>
<dbReference type="Proteomes" id="UP000501379">
    <property type="component" value="Chromosome"/>
</dbReference>
<feature type="repeat" description="TPR" evidence="8">
    <location>
        <begin position="362"/>
        <end position="395"/>
    </location>
</feature>